<dbReference type="Proteomes" id="UP000518266">
    <property type="component" value="Unassembled WGS sequence"/>
</dbReference>
<dbReference type="Gene3D" id="2.60.40.150">
    <property type="entry name" value="C2 domain"/>
    <property type="match status" value="1"/>
</dbReference>
<dbReference type="PANTHER" id="PTHR45999">
    <property type="entry name" value="UNC-13-4A, ISOFORM B"/>
    <property type="match status" value="1"/>
</dbReference>
<dbReference type="GO" id="GO:0070382">
    <property type="term" value="C:exocytic vesicle"/>
    <property type="evidence" value="ECO:0007669"/>
    <property type="project" value="TreeGrafter"/>
</dbReference>
<comment type="caution">
    <text evidence="5">The sequence shown here is derived from an EMBL/GenBank/DDBJ whole genome shotgun (WGS) entry which is preliminary data.</text>
</comment>
<comment type="similarity">
    <text evidence="1">Belongs to the unc-13 family.</text>
</comment>
<dbReference type="InterPro" id="IPR035892">
    <property type="entry name" value="C2_domain_sf"/>
</dbReference>
<organism evidence="5 6">
    <name type="scientific">Dissostichus mawsoni</name>
    <name type="common">Antarctic cod</name>
    <dbReference type="NCBI Taxonomy" id="36200"/>
    <lineage>
        <taxon>Eukaryota</taxon>
        <taxon>Metazoa</taxon>
        <taxon>Chordata</taxon>
        <taxon>Craniata</taxon>
        <taxon>Vertebrata</taxon>
        <taxon>Euteleostomi</taxon>
        <taxon>Actinopterygii</taxon>
        <taxon>Neopterygii</taxon>
        <taxon>Teleostei</taxon>
        <taxon>Neoteleostei</taxon>
        <taxon>Acanthomorphata</taxon>
        <taxon>Eupercaria</taxon>
        <taxon>Perciformes</taxon>
        <taxon>Notothenioidei</taxon>
        <taxon>Nototheniidae</taxon>
        <taxon>Dissostichus</taxon>
    </lineage>
</organism>
<evidence type="ECO:0000256" key="2">
    <source>
        <dbReference type="ARBA" id="ARBA00022483"/>
    </source>
</evidence>
<proteinExistence type="inferred from homology"/>
<dbReference type="OrthoDB" id="7976202at2759"/>
<dbReference type="EMBL" id="JAAKFY010000008">
    <property type="protein sequence ID" value="KAF3853112.1"/>
    <property type="molecule type" value="Genomic_DNA"/>
</dbReference>
<dbReference type="SUPFAM" id="SSF49562">
    <property type="entry name" value="C2 domain (Calcium/lipid-binding domain, CaLB)"/>
    <property type="match status" value="1"/>
</dbReference>
<evidence type="ECO:0000259" key="4">
    <source>
        <dbReference type="Pfam" id="PF00168"/>
    </source>
</evidence>
<keyword evidence="2" id="KW-0268">Exocytosis</keyword>
<protein>
    <recommendedName>
        <fullName evidence="4">C2 domain-containing protein</fullName>
    </recommendedName>
</protein>
<name>A0A7J5YU24_DISMA</name>
<dbReference type="PANTHER" id="PTHR45999:SF3">
    <property type="entry name" value="PROTEIN UNC-13 HOMOLOG D"/>
    <property type="match status" value="1"/>
</dbReference>
<dbReference type="AlphaFoldDB" id="A0A7J5YU24"/>
<dbReference type="Pfam" id="PF00168">
    <property type="entry name" value="C2"/>
    <property type="match status" value="1"/>
</dbReference>
<dbReference type="InterPro" id="IPR052095">
    <property type="entry name" value="UNC-13_domain"/>
</dbReference>
<evidence type="ECO:0000256" key="1">
    <source>
        <dbReference type="ARBA" id="ARBA00005823"/>
    </source>
</evidence>
<evidence type="ECO:0000313" key="5">
    <source>
        <dbReference type="EMBL" id="KAF3853112.1"/>
    </source>
</evidence>
<feature type="region of interest" description="Disordered" evidence="3">
    <location>
        <begin position="1"/>
        <end position="21"/>
    </location>
</feature>
<dbReference type="GO" id="GO:0006887">
    <property type="term" value="P:exocytosis"/>
    <property type="evidence" value="ECO:0007669"/>
    <property type="project" value="UniProtKB-KW"/>
</dbReference>
<evidence type="ECO:0000313" key="6">
    <source>
        <dbReference type="Proteomes" id="UP000518266"/>
    </source>
</evidence>
<dbReference type="InterPro" id="IPR000008">
    <property type="entry name" value="C2_dom"/>
</dbReference>
<keyword evidence="6" id="KW-1185">Reference proteome</keyword>
<evidence type="ECO:0000256" key="3">
    <source>
        <dbReference type="SAM" id="MobiDB-lite"/>
    </source>
</evidence>
<feature type="domain" description="C2" evidence="4">
    <location>
        <begin position="14"/>
        <end position="57"/>
    </location>
</feature>
<reference evidence="5 6" key="1">
    <citation type="submission" date="2020-03" db="EMBL/GenBank/DDBJ databases">
        <title>Dissostichus mawsoni Genome sequencing and assembly.</title>
        <authorList>
            <person name="Park H."/>
        </authorList>
    </citation>
    <scope>NUCLEOTIDE SEQUENCE [LARGE SCALE GENOMIC DNA]</scope>
    <source>
        <strain evidence="5">DM0001</strain>
        <tissue evidence="5">Muscle</tissue>
    </source>
</reference>
<gene>
    <name evidence="5" type="ORF">F7725_013800</name>
</gene>
<accession>A0A7J5YU24</accession>
<sequence length="202" mass="23361">MEDEEESRTRRSRSKPSKSIVKDAVSDDKIFQSDIKKQTLNPIWNQTFILDKDEAVSLTQKLEDIKSNFNSLRRILVQICKTQAFQKLNPAEFELHDEVSDAILDLPEIVSALSRLIAEVQEDIKHNKDAWNRVFVSAVQVDVFTVVYKAFDYLLAKEMRDTLSLIEGQMEQTLANNLFPVYLSLQNIQQDKAFLQKSCRHP</sequence>